<protein>
    <submittedName>
        <fullName evidence="1">Uncharacterized protein</fullName>
    </submittedName>
</protein>
<keyword evidence="2" id="KW-1185">Reference proteome</keyword>
<dbReference type="GeneID" id="30024367"/>
<dbReference type="RefSeq" id="XP_018701164.1">
    <property type="nucleotide sequence ID" value="XM_018851678.1"/>
</dbReference>
<dbReference type="EMBL" id="AZHB01000026">
    <property type="protein sequence ID" value="OAA55154.1"/>
    <property type="molecule type" value="Genomic_DNA"/>
</dbReference>
<sequence>MQPPTSFSAMIKQIDAVAEDFTRLLPHLDAAEVLLPTDQVLQLHWALARLASLVAGPQSRLFVESIVRDERTRKAILQLLSTNYVPLLDRRVPDVDVVLRENLIVIFVLRGNFHGNDGGDDEETDDDTEDAQNGRILTQALRKAHPAALLAWSLYCSPGTWTSMRIGCFFPVFDRFREHYSYDNLPEYALPAMKRVATQYPLSANADFLRFVERIVAEREAP</sequence>
<dbReference type="Proteomes" id="UP000076744">
    <property type="component" value="Unassembled WGS sequence"/>
</dbReference>
<dbReference type="AlphaFoldDB" id="A0A167N5K8"/>
<evidence type="ECO:0000313" key="1">
    <source>
        <dbReference type="EMBL" id="OAA55154.1"/>
    </source>
</evidence>
<reference evidence="1 2" key="1">
    <citation type="journal article" date="2016" name="Genome Biol. Evol.">
        <title>Divergent and convergent evolution of fungal pathogenicity.</title>
        <authorList>
            <person name="Shang Y."/>
            <person name="Xiao G."/>
            <person name="Zheng P."/>
            <person name="Cen K."/>
            <person name="Zhan S."/>
            <person name="Wang C."/>
        </authorList>
    </citation>
    <scope>NUCLEOTIDE SEQUENCE [LARGE SCALE GENOMIC DNA]</scope>
    <source>
        <strain evidence="1 2">ARSEF 2679</strain>
    </source>
</reference>
<accession>A0A167N5K8</accession>
<proteinExistence type="predicted"/>
<name>A0A167N5K8_CORFA</name>
<comment type="caution">
    <text evidence="1">The sequence shown here is derived from an EMBL/GenBank/DDBJ whole genome shotgun (WGS) entry which is preliminary data.</text>
</comment>
<evidence type="ECO:0000313" key="2">
    <source>
        <dbReference type="Proteomes" id="UP000076744"/>
    </source>
</evidence>
<organism evidence="1 2">
    <name type="scientific">Cordyceps fumosorosea (strain ARSEF 2679)</name>
    <name type="common">Isaria fumosorosea</name>
    <dbReference type="NCBI Taxonomy" id="1081104"/>
    <lineage>
        <taxon>Eukaryota</taxon>
        <taxon>Fungi</taxon>
        <taxon>Dikarya</taxon>
        <taxon>Ascomycota</taxon>
        <taxon>Pezizomycotina</taxon>
        <taxon>Sordariomycetes</taxon>
        <taxon>Hypocreomycetidae</taxon>
        <taxon>Hypocreales</taxon>
        <taxon>Cordycipitaceae</taxon>
        <taxon>Cordyceps</taxon>
    </lineage>
</organism>
<gene>
    <name evidence="1" type="ORF">ISF_08075</name>
</gene>